<feature type="transmembrane region" description="Helical" evidence="1">
    <location>
        <begin position="48"/>
        <end position="65"/>
    </location>
</feature>
<dbReference type="RefSeq" id="WP_204892021.1">
    <property type="nucleotide sequence ID" value="NZ_JBHUFW010000005.1"/>
</dbReference>
<accession>A0ABW4QHX0</accession>
<proteinExistence type="predicted"/>
<feature type="transmembrane region" description="Helical" evidence="1">
    <location>
        <begin position="6"/>
        <end position="27"/>
    </location>
</feature>
<keyword evidence="1" id="KW-0472">Membrane</keyword>
<evidence type="ECO:0008006" key="4">
    <source>
        <dbReference type="Google" id="ProtNLM"/>
    </source>
</evidence>
<reference evidence="3" key="1">
    <citation type="journal article" date="2019" name="Int. J. Syst. Evol. Microbiol.">
        <title>The Global Catalogue of Microorganisms (GCM) 10K type strain sequencing project: providing services to taxonomists for standard genome sequencing and annotation.</title>
        <authorList>
            <consortium name="The Broad Institute Genomics Platform"/>
            <consortium name="The Broad Institute Genome Sequencing Center for Infectious Disease"/>
            <person name="Wu L."/>
            <person name="Ma J."/>
        </authorList>
    </citation>
    <scope>NUCLEOTIDE SEQUENCE [LARGE SCALE GENOMIC DNA]</scope>
    <source>
        <strain evidence="3">CGMCC 1.15475</strain>
    </source>
</reference>
<comment type="caution">
    <text evidence="2">The sequence shown here is derived from an EMBL/GenBank/DDBJ whole genome shotgun (WGS) entry which is preliminary data.</text>
</comment>
<evidence type="ECO:0000313" key="2">
    <source>
        <dbReference type="EMBL" id="MFD1863125.1"/>
    </source>
</evidence>
<sequence length="105" mass="12046">MDILLMLMIVVAVSLIANAILSSMAKGKEKKDQGFAFGYHRLTHRRRLIRTLWLLPVTVVLLLWIHQSGVLAPLEFTAMAVFFAIVFIAQASYEYMRWKKHEKAA</sequence>
<protein>
    <recommendedName>
        <fullName evidence="4">ATPase</fullName>
    </recommendedName>
</protein>
<evidence type="ECO:0000256" key="1">
    <source>
        <dbReference type="SAM" id="Phobius"/>
    </source>
</evidence>
<keyword evidence="1" id="KW-0812">Transmembrane</keyword>
<organism evidence="2 3">
    <name type="scientific">Planococcus chinensis</name>
    <dbReference type="NCBI Taxonomy" id="272917"/>
    <lineage>
        <taxon>Bacteria</taxon>
        <taxon>Bacillati</taxon>
        <taxon>Bacillota</taxon>
        <taxon>Bacilli</taxon>
        <taxon>Bacillales</taxon>
        <taxon>Caryophanaceae</taxon>
        <taxon>Planococcus</taxon>
    </lineage>
</organism>
<dbReference type="Proteomes" id="UP001597273">
    <property type="component" value="Unassembled WGS sequence"/>
</dbReference>
<name>A0ABW4QHX0_9BACL</name>
<evidence type="ECO:0000313" key="3">
    <source>
        <dbReference type="Proteomes" id="UP001597273"/>
    </source>
</evidence>
<feature type="transmembrane region" description="Helical" evidence="1">
    <location>
        <begin position="71"/>
        <end position="93"/>
    </location>
</feature>
<keyword evidence="1" id="KW-1133">Transmembrane helix</keyword>
<gene>
    <name evidence="2" type="ORF">ACFSDB_09290</name>
</gene>
<dbReference type="EMBL" id="JBHUFW010000005">
    <property type="protein sequence ID" value="MFD1863125.1"/>
    <property type="molecule type" value="Genomic_DNA"/>
</dbReference>
<keyword evidence="3" id="KW-1185">Reference proteome</keyword>